<dbReference type="Proteomes" id="UP001198182">
    <property type="component" value="Unassembled WGS sequence"/>
</dbReference>
<dbReference type="PANTHER" id="PTHR30204">
    <property type="entry name" value="REDOX-CYCLING DRUG-SENSING TRANSCRIPTIONAL ACTIVATOR SOXR"/>
    <property type="match status" value="1"/>
</dbReference>
<evidence type="ECO:0000259" key="5">
    <source>
        <dbReference type="PROSITE" id="PS50937"/>
    </source>
</evidence>
<dbReference type="AlphaFoldDB" id="A0AAE3EBW8"/>
<protein>
    <submittedName>
        <fullName evidence="6">MerR family transcriptional regulator</fullName>
    </submittedName>
</protein>
<keyword evidence="3" id="KW-0238">DNA-binding</keyword>
<dbReference type="PROSITE" id="PS50937">
    <property type="entry name" value="HTH_MERR_2"/>
    <property type="match status" value="1"/>
</dbReference>
<evidence type="ECO:0000256" key="4">
    <source>
        <dbReference type="ARBA" id="ARBA00023163"/>
    </source>
</evidence>
<evidence type="ECO:0000256" key="3">
    <source>
        <dbReference type="ARBA" id="ARBA00023125"/>
    </source>
</evidence>
<keyword evidence="7" id="KW-1185">Reference proteome</keyword>
<dbReference type="GO" id="GO:0003700">
    <property type="term" value="F:DNA-binding transcription factor activity"/>
    <property type="evidence" value="ECO:0007669"/>
    <property type="project" value="InterPro"/>
</dbReference>
<dbReference type="InterPro" id="IPR009061">
    <property type="entry name" value="DNA-bd_dom_put_sf"/>
</dbReference>
<dbReference type="Gene3D" id="1.10.1660.10">
    <property type="match status" value="1"/>
</dbReference>
<dbReference type="InterPro" id="IPR047057">
    <property type="entry name" value="MerR_fam"/>
</dbReference>
<name>A0AAE3EBW8_9FIRM</name>
<accession>A0AAE3EBW8</accession>
<evidence type="ECO:0000256" key="1">
    <source>
        <dbReference type="ARBA" id="ARBA00022491"/>
    </source>
</evidence>
<evidence type="ECO:0000313" key="6">
    <source>
        <dbReference type="EMBL" id="MCC2231807.1"/>
    </source>
</evidence>
<dbReference type="SUPFAM" id="SSF46955">
    <property type="entry name" value="Putative DNA-binding domain"/>
    <property type="match status" value="1"/>
</dbReference>
<keyword evidence="1" id="KW-0678">Repressor</keyword>
<dbReference type="Pfam" id="PF13411">
    <property type="entry name" value="MerR_1"/>
    <property type="match status" value="1"/>
</dbReference>
<dbReference type="SMART" id="SM00422">
    <property type="entry name" value="HTH_MERR"/>
    <property type="match status" value="1"/>
</dbReference>
<dbReference type="PANTHER" id="PTHR30204:SF69">
    <property type="entry name" value="MERR-FAMILY TRANSCRIPTIONAL REGULATOR"/>
    <property type="match status" value="1"/>
</dbReference>
<organism evidence="6 7">
    <name type="scientific">Hominifimenecus microfluidus</name>
    <dbReference type="NCBI Taxonomy" id="2885348"/>
    <lineage>
        <taxon>Bacteria</taxon>
        <taxon>Bacillati</taxon>
        <taxon>Bacillota</taxon>
        <taxon>Clostridia</taxon>
        <taxon>Lachnospirales</taxon>
        <taxon>Lachnospiraceae</taxon>
        <taxon>Hominifimenecus</taxon>
    </lineage>
</organism>
<dbReference type="CDD" id="cd01106">
    <property type="entry name" value="HTH_TipAL-Mta"/>
    <property type="match status" value="1"/>
</dbReference>
<reference evidence="6" key="1">
    <citation type="submission" date="2021-10" db="EMBL/GenBank/DDBJ databases">
        <title>Anaerobic single-cell dispensing facilitates the cultivation of human gut bacteria.</title>
        <authorList>
            <person name="Afrizal A."/>
        </authorList>
    </citation>
    <scope>NUCLEOTIDE SEQUENCE</scope>
    <source>
        <strain evidence="6">CLA-AA-H215</strain>
    </source>
</reference>
<evidence type="ECO:0000256" key="2">
    <source>
        <dbReference type="ARBA" id="ARBA00023015"/>
    </source>
</evidence>
<proteinExistence type="predicted"/>
<dbReference type="GO" id="GO:0003677">
    <property type="term" value="F:DNA binding"/>
    <property type="evidence" value="ECO:0007669"/>
    <property type="project" value="UniProtKB-KW"/>
</dbReference>
<dbReference type="RefSeq" id="WP_308454292.1">
    <property type="nucleotide sequence ID" value="NZ_JAJEQR010000039.1"/>
</dbReference>
<dbReference type="EMBL" id="JAJEQR010000039">
    <property type="protein sequence ID" value="MCC2231807.1"/>
    <property type="molecule type" value="Genomic_DNA"/>
</dbReference>
<feature type="domain" description="HTH merR-type" evidence="5">
    <location>
        <begin position="1"/>
        <end position="69"/>
    </location>
</feature>
<dbReference type="InterPro" id="IPR000551">
    <property type="entry name" value="MerR-type_HTH_dom"/>
</dbReference>
<comment type="caution">
    <text evidence="6">The sequence shown here is derived from an EMBL/GenBank/DDBJ whole genome shotgun (WGS) entry which is preliminary data.</text>
</comment>
<sequence>MNTSEFARICRTERRTIHYYDAIGLLKPDHMQENGYREYSAEQVEQMDTIRILQSSGYTLKEIQKIMQAGSEARAEAFFAARNRIEERIRELQSMSDYLLPTYNGRVS</sequence>
<gene>
    <name evidence="6" type="ORF">LKD81_12500</name>
</gene>
<evidence type="ECO:0000313" key="7">
    <source>
        <dbReference type="Proteomes" id="UP001198182"/>
    </source>
</evidence>
<keyword evidence="4" id="KW-0804">Transcription</keyword>
<keyword evidence="2" id="KW-0805">Transcription regulation</keyword>